<evidence type="ECO:0000313" key="8">
    <source>
        <dbReference type="Proteomes" id="UP000050827"/>
    </source>
</evidence>
<sequence>MKKVIIIGSGFSSLSASCYMAKAGYDVSVFEKNSTVGGRARQLKREGFTFDIGPSWYWMPDIFDKFFADFGKKTSDYYQLDKLNPAYKIFFDDDIITIEDSMDKICREFERIESGSSSHLRDFIGKAQENYDIAINKVVLKPGLSPLELVTKETVFRVDQFFKTISQEVRKRFKNPKLISTLEFPVLFLGAKPSKTPSFYSFMNFADFGLGTWHPKGGMYEIIKAMKNLAEELGVKIHTENNVTKILVSEGKVSGIHTNGKNVVADFVISGADYHHSETLLDDKYKQYSENYWDSKVYAPSSLLFYIGFDKKLKNLEHHNLFFDTDFEKHAQEIYDDPKWPSNPLFYANFPSITDKSMAPDGCENGFFLVPIAPDLEDTPQLRKQYFDIIMDRFEKRTGQDVKNSIIFKESFCVNDFIEQYNSYKGNAYGMANTLKQTAFLRPNLRSSKVKNLFFTGQLTVPGPGVPPSLISGKLVSDLIIKKT</sequence>
<evidence type="ECO:0000259" key="6">
    <source>
        <dbReference type="Pfam" id="PF01593"/>
    </source>
</evidence>
<keyword evidence="3 5" id="KW-0125">Carotenoid biosynthesis</keyword>
<dbReference type="SUPFAM" id="SSF51905">
    <property type="entry name" value="FAD/NAD(P)-binding domain"/>
    <property type="match status" value="1"/>
</dbReference>
<dbReference type="Proteomes" id="UP000050827">
    <property type="component" value="Unassembled WGS sequence"/>
</dbReference>
<gene>
    <name evidence="7" type="ORF">AAY42_06540</name>
</gene>
<dbReference type="Gene3D" id="3.50.50.60">
    <property type="entry name" value="FAD/NAD(P)-binding domain"/>
    <property type="match status" value="2"/>
</dbReference>
<dbReference type="GO" id="GO:0016117">
    <property type="term" value="P:carotenoid biosynthetic process"/>
    <property type="evidence" value="ECO:0007669"/>
    <property type="project" value="UniProtKB-KW"/>
</dbReference>
<reference evidence="7 8" key="1">
    <citation type="submission" date="2015-04" db="EMBL/GenBank/DDBJ databases">
        <title>Complete genome of flavobacterium.</title>
        <authorList>
            <person name="Kwon Y.M."/>
            <person name="Kim S.-J."/>
        </authorList>
    </citation>
    <scope>NUCLEOTIDE SEQUENCE [LARGE SCALE GENOMIC DNA]</scope>
    <source>
        <strain evidence="7 8">DK169</strain>
    </source>
</reference>
<dbReference type="InterPro" id="IPR002937">
    <property type="entry name" value="Amino_oxidase"/>
</dbReference>
<evidence type="ECO:0000313" key="7">
    <source>
        <dbReference type="EMBL" id="KQC29578.1"/>
    </source>
</evidence>
<comment type="caution">
    <text evidence="7">The sequence shown here is derived from an EMBL/GenBank/DDBJ whole genome shotgun (WGS) entry which is preliminary data.</text>
</comment>
<accession>A0A0Q1CFP6</accession>
<evidence type="ECO:0000256" key="3">
    <source>
        <dbReference type="ARBA" id="ARBA00022746"/>
    </source>
</evidence>
<keyword evidence="4 5" id="KW-0560">Oxidoreductase</keyword>
<protein>
    <submittedName>
        <fullName evidence="7">Phytoene dehydrogenase</fullName>
    </submittedName>
</protein>
<dbReference type="NCBIfam" id="TIGR02734">
    <property type="entry name" value="crtI_fam"/>
    <property type="match status" value="1"/>
</dbReference>
<evidence type="ECO:0000256" key="5">
    <source>
        <dbReference type="RuleBase" id="RU362075"/>
    </source>
</evidence>
<dbReference type="PANTHER" id="PTHR43734:SF1">
    <property type="entry name" value="PHYTOENE DESATURASE"/>
    <property type="match status" value="1"/>
</dbReference>
<dbReference type="InterPro" id="IPR014105">
    <property type="entry name" value="Carotenoid/retinoid_OxRdtase"/>
</dbReference>
<proteinExistence type="inferred from homology"/>
<dbReference type="Pfam" id="PF01593">
    <property type="entry name" value="Amino_oxidase"/>
    <property type="match status" value="1"/>
</dbReference>
<dbReference type="STRING" id="346185.AAY42_06540"/>
<dbReference type="EMBL" id="LCTZ01000002">
    <property type="protein sequence ID" value="KQC29578.1"/>
    <property type="molecule type" value="Genomic_DNA"/>
</dbReference>
<dbReference type="PATRIC" id="fig|1547436.3.peg.1354"/>
<dbReference type="GO" id="GO:0016491">
    <property type="term" value="F:oxidoreductase activity"/>
    <property type="evidence" value="ECO:0007669"/>
    <property type="project" value="UniProtKB-KW"/>
</dbReference>
<dbReference type="RefSeq" id="WP_055393493.1">
    <property type="nucleotide sequence ID" value="NZ_LCTZ01000002.1"/>
</dbReference>
<organism evidence="7 8">
    <name type="scientific">Flagellimonas eckloniae</name>
    <dbReference type="NCBI Taxonomy" id="346185"/>
    <lineage>
        <taxon>Bacteria</taxon>
        <taxon>Pseudomonadati</taxon>
        <taxon>Bacteroidota</taxon>
        <taxon>Flavobacteriia</taxon>
        <taxon>Flavobacteriales</taxon>
        <taxon>Flavobacteriaceae</taxon>
        <taxon>Flagellimonas</taxon>
    </lineage>
</organism>
<evidence type="ECO:0000256" key="4">
    <source>
        <dbReference type="ARBA" id="ARBA00023002"/>
    </source>
</evidence>
<dbReference type="PROSITE" id="PS51257">
    <property type="entry name" value="PROKAR_LIPOPROTEIN"/>
    <property type="match status" value="1"/>
</dbReference>
<evidence type="ECO:0000256" key="2">
    <source>
        <dbReference type="ARBA" id="ARBA00006046"/>
    </source>
</evidence>
<name>A0A0Q1CFP6_9FLAO</name>
<evidence type="ECO:0000256" key="1">
    <source>
        <dbReference type="ARBA" id="ARBA00004829"/>
    </source>
</evidence>
<dbReference type="InterPro" id="IPR036188">
    <property type="entry name" value="FAD/NAD-bd_sf"/>
</dbReference>
<comment type="pathway">
    <text evidence="1 5">Carotenoid biosynthesis.</text>
</comment>
<keyword evidence="8" id="KW-1185">Reference proteome</keyword>
<feature type="domain" description="Amine oxidase" evidence="6">
    <location>
        <begin position="14"/>
        <end position="481"/>
    </location>
</feature>
<dbReference type="AlphaFoldDB" id="A0A0Q1CFP6"/>
<dbReference type="PANTHER" id="PTHR43734">
    <property type="entry name" value="PHYTOENE DESATURASE"/>
    <property type="match status" value="1"/>
</dbReference>
<dbReference type="OrthoDB" id="9774675at2"/>
<comment type="similarity">
    <text evidence="2 5">Belongs to the carotenoid/retinoid oxidoreductase family.</text>
</comment>